<reference evidence="4" key="1">
    <citation type="submission" date="2025-08" db="UniProtKB">
        <authorList>
            <consortium name="RefSeq"/>
        </authorList>
    </citation>
    <scope>IDENTIFICATION</scope>
    <source>
        <tissue evidence="4">Blood</tissue>
    </source>
</reference>
<keyword evidence="2" id="KW-0472">Membrane</keyword>
<dbReference type="RefSeq" id="XP_070479648.1">
    <property type="nucleotide sequence ID" value="XM_070623547.1"/>
</dbReference>
<proteinExistence type="predicted"/>
<keyword evidence="2" id="KW-1133">Transmembrane helix</keyword>
<dbReference type="PANTHER" id="PTHR12011:SF328">
    <property type="entry name" value="ADHESION G PROTEIN-COUPLED RECEPTOR E2"/>
    <property type="match status" value="1"/>
</dbReference>
<evidence type="ECO:0000313" key="3">
    <source>
        <dbReference type="Proteomes" id="UP001652662"/>
    </source>
</evidence>
<name>A0ABM4PR27_EQUPR</name>
<evidence type="ECO:0000313" key="4">
    <source>
        <dbReference type="RefSeq" id="XP_070479648.1"/>
    </source>
</evidence>
<keyword evidence="3" id="KW-1185">Reference proteome</keyword>
<feature type="transmembrane region" description="Helical" evidence="2">
    <location>
        <begin position="6"/>
        <end position="23"/>
    </location>
</feature>
<protein>
    <submittedName>
        <fullName evidence="4">Adhesion G protein-coupled receptor E2-like</fullName>
    </submittedName>
</protein>
<feature type="region of interest" description="Disordered" evidence="1">
    <location>
        <begin position="49"/>
        <end position="81"/>
    </location>
</feature>
<gene>
    <name evidence="4" type="primary">LOC103544886</name>
</gene>
<feature type="compositionally biased region" description="Polar residues" evidence="1">
    <location>
        <begin position="71"/>
        <end position="81"/>
    </location>
</feature>
<evidence type="ECO:0000256" key="2">
    <source>
        <dbReference type="SAM" id="Phobius"/>
    </source>
</evidence>
<evidence type="ECO:0000256" key="1">
    <source>
        <dbReference type="SAM" id="MobiDB-lite"/>
    </source>
</evidence>
<dbReference type="Proteomes" id="UP001652662">
    <property type="component" value="Chromosome 6"/>
</dbReference>
<accession>A0ABM4PR27</accession>
<sequence>MAYLLTIINSLQGVSIFLVYCFLSQQVREQYGKWFKRVRKPKAESETFTLSSRAVSDDSKPITFPRPSTEPGAQNVLSTVG</sequence>
<organism evidence="3 4">
    <name type="scientific">Equus przewalskii</name>
    <name type="common">Przewalski's horse</name>
    <name type="synonym">Equus caballus przewalskii</name>
    <dbReference type="NCBI Taxonomy" id="9798"/>
    <lineage>
        <taxon>Eukaryota</taxon>
        <taxon>Metazoa</taxon>
        <taxon>Chordata</taxon>
        <taxon>Craniata</taxon>
        <taxon>Vertebrata</taxon>
        <taxon>Euteleostomi</taxon>
        <taxon>Mammalia</taxon>
        <taxon>Eutheria</taxon>
        <taxon>Laurasiatheria</taxon>
        <taxon>Perissodactyla</taxon>
        <taxon>Equidae</taxon>
        <taxon>Equus</taxon>
    </lineage>
</organism>
<dbReference type="GeneID" id="103544886"/>
<dbReference type="PANTHER" id="PTHR12011">
    <property type="entry name" value="ADHESION G-PROTEIN COUPLED RECEPTOR"/>
    <property type="match status" value="1"/>
</dbReference>
<keyword evidence="2" id="KW-0812">Transmembrane</keyword>
<dbReference type="Gene3D" id="1.20.1070.10">
    <property type="entry name" value="Rhodopsin 7-helix transmembrane proteins"/>
    <property type="match status" value="1"/>
</dbReference>